<evidence type="ECO:0000313" key="3">
    <source>
        <dbReference type="Proteomes" id="UP000008206"/>
    </source>
</evidence>
<dbReference type="RefSeq" id="WP_013325531.1">
    <property type="nucleotide sequence ID" value="NC_014502.1"/>
</dbReference>
<keyword evidence="2" id="KW-0614">Plasmid</keyword>
<protein>
    <submittedName>
        <fullName evidence="2">Uncharacterized protein</fullName>
    </submittedName>
</protein>
<dbReference type="HOGENOM" id="CLU_145926_0_0_3"/>
<keyword evidence="1" id="KW-0175">Coiled coil</keyword>
<name>E0UN75_GLOV7</name>
<organism evidence="2 3">
    <name type="scientific">Gloeothece verrucosa (strain PCC 7822)</name>
    <name type="common">Cyanothece sp. (strain PCC 7822)</name>
    <dbReference type="NCBI Taxonomy" id="497965"/>
    <lineage>
        <taxon>Bacteria</taxon>
        <taxon>Bacillati</taxon>
        <taxon>Cyanobacteriota</taxon>
        <taxon>Cyanophyceae</taxon>
        <taxon>Oscillatoriophycideae</taxon>
        <taxon>Chroococcales</taxon>
        <taxon>Aphanothecaceae</taxon>
        <taxon>Gloeothece</taxon>
        <taxon>Gloeothece verrucosa</taxon>
    </lineage>
</organism>
<feature type="coiled-coil region" evidence="1">
    <location>
        <begin position="83"/>
        <end position="146"/>
    </location>
</feature>
<gene>
    <name evidence="2" type="ordered locus">Cyan7822_6729</name>
</gene>
<dbReference type="EMBL" id="CP002201">
    <property type="protein sequence ID" value="ADN18405.1"/>
    <property type="molecule type" value="Genomic_DNA"/>
</dbReference>
<proteinExistence type="predicted"/>
<dbReference type="AlphaFoldDB" id="E0UN75"/>
<sequence length="150" mass="17511">MFWTNNPFFDTINKDYSQEEINEFIAEITKSKIFSDMAKLSKETRSTLSQQKEQLLDLIDEAKLLEFLLLENRGENLETTSTLEQLTEIAEQARTRLSQLSTLHLRVAEVQPTIPDNLLRLMNEAITNIQNRIAALERSLEEINLDWRLK</sequence>
<dbReference type="Proteomes" id="UP000008206">
    <property type="component" value="Plasmid Cy782203"/>
</dbReference>
<reference evidence="3" key="1">
    <citation type="journal article" date="2011" name="MBio">
        <title>Novel metabolic attributes of the genus Cyanothece, comprising a group of unicellular nitrogen-fixing Cyanobacteria.</title>
        <authorList>
            <person name="Bandyopadhyay A."/>
            <person name="Elvitigala T."/>
            <person name="Welsh E."/>
            <person name="Stockel J."/>
            <person name="Liberton M."/>
            <person name="Min H."/>
            <person name="Sherman L.A."/>
            <person name="Pakrasi H.B."/>
        </authorList>
    </citation>
    <scope>NUCLEOTIDE SEQUENCE [LARGE SCALE GENOMIC DNA]</scope>
    <source>
        <strain evidence="3">PCC 7822</strain>
        <plasmid evidence="3">Cy782203</plasmid>
    </source>
</reference>
<geneLocation type="plasmid" evidence="2 3">
    <name>Cy782203</name>
</geneLocation>
<dbReference type="KEGG" id="cyj:Cyan7822_6729"/>
<evidence type="ECO:0000256" key="1">
    <source>
        <dbReference type="SAM" id="Coils"/>
    </source>
</evidence>
<evidence type="ECO:0000313" key="2">
    <source>
        <dbReference type="EMBL" id="ADN18405.1"/>
    </source>
</evidence>
<keyword evidence="3" id="KW-1185">Reference proteome</keyword>
<accession>E0UN75</accession>